<feature type="modified residue" description="N6-(pyridoxal phosphate)lysine" evidence="9">
    <location>
        <position position="191"/>
    </location>
</feature>
<organism evidence="11 12">
    <name type="scientific">Clydaea vesicula</name>
    <dbReference type="NCBI Taxonomy" id="447962"/>
    <lineage>
        <taxon>Eukaryota</taxon>
        <taxon>Fungi</taxon>
        <taxon>Fungi incertae sedis</taxon>
        <taxon>Chytridiomycota</taxon>
        <taxon>Chytridiomycota incertae sedis</taxon>
        <taxon>Chytridiomycetes</taxon>
        <taxon>Lobulomycetales</taxon>
        <taxon>Lobulomycetaceae</taxon>
        <taxon>Clydaea</taxon>
    </lineage>
</organism>
<comment type="pathway">
    <text evidence="2">Amino-acid biosynthesis; L-cysteine biosynthesis; L-cysteine from L-homocysteine and L-serine: step 2/2.</text>
</comment>
<dbReference type="EMBL" id="JADGJW010000268">
    <property type="protein sequence ID" value="KAJ3220850.1"/>
    <property type="molecule type" value="Genomic_DNA"/>
</dbReference>
<evidence type="ECO:0000256" key="3">
    <source>
        <dbReference type="ARBA" id="ARBA00009077"/>
    </source>
</evidence>
<dbReference type="GO" id="GO:0005737">
    <property type="term" value="C:cytoplasm"/>
    <property type="evidence" value="ECO:0007669"/>
    <property type="project" value="TreeGrafter"/>
</dbReference>
<evidence type="ECO:0000256" key="10">
    <source>
        <dbReference type="RuleBase" id="RU362118"/>
    </source>
</evidence>
<dbReference type="FunFam" id="3.90.1150.10:FF:000008">
    <property type="entry name" value="Cystathionine gamma-synthase"/>
    <property type="match status" value="1"/>
</dbReference>
<name>A0AAD5XVY7_9FUNG</name>
<reference evidence="11" key="1">
    <citation type="submission" date="2020-05" db="EMBL/GenBank/DDBJ databases">
        <title>Phylogenomic resolution of chytrid fungi.</title>
        <authorList>
            <person name="Stajich J.E."/>
            <person name="Amses K."/>
            <person name="Simmons R."/>
            <person name="Seto K."/>
            <person name="Myers J."/>
            <person name="Bonds A."/>
            <person name="Quandt C.A."/>
            <person name="Barry K."/>
            <person name="Liu P."/>
            <person name="Grigoriev I."/>
            <person name="Longcore J.E."/>
            <person name="James T.Y."/>
        </authorList>
    </citation>
    <scope>NUCLEOTIDE SEQUENCE</scope>
    <source>
        <strain evidence="11">JEL0476</strain>
    </source>
</reference>
<dbReference type="PIRSF" id="PIRSF001434">
    <property type="entry name" value="CGS"/>
    <property type="match status" value="1"/>
</dbReference>
<dbReference type="Proteomes" id="UP001211065">
    <property type="component" value="Unassembled WGS sequence"/>
</dbReference>
<keyword evidence="7" id="KW-0456">Lyase</keyword>
<dbReference type="GO" id="GO:0030170">
    <property type="term" value="F:pyridoxal phosphate binding"/>
    <property type="evidence" value="ECO:0007669"/>
    <property type="project" value="InterPro"/>
</dbReference>
<dbReference type="CDD" id="cd00614">
    <property type="entry name" value="CGS_like"/>
    <property type="match status" value="1"/>
</dbReference>
<evidence type="ECO:0000256" key="9">
    <source>
        <dbReference type="PIRSR" id="PIRSR001434-2"/>
    </source>
</evidence>
<dbReference type="GO" id="GO:0019343">
    <property type="term" value="P:cysteine biosynthetic process via cystathionine"/>
    <property type="evidence" value="ECO:0007669"/>
    <property type="project" value="TreeGrafter"/>
</dbReference>
<dbReference type="AlphaFoldDB" id="A0AAD5XVY7"/>
<dbReference type="FunFam" id="3.40.640.10:FF:000046">
    <property type="entry name" value="Cystathionine gamma-lyase"/>
    <property type="match status" value="1"/>
</dbReference>
<dbReference type="GO" id="GO:0019346">
    <property type="term" value="P:transsulfuration"/>
    <property type="evidence" value="ECO:0007669"/>
    <property type="project" value="InterPro"/>
</dbReference>
<dbReference type="InterPro" id="IPR015424">
    <property type="entry name" value="PyrdxlP-dep_Trfase"/>
</dbReference>
<evidence type="ECO:0000313" key="11">
    <source>
        <dbReference type="EMBL" id="KAJ3220850.1"/>
    </source>
</evidence>
<dbReference type="InterPro" id="IPR015422">
    <property type="entry name" value="PyrdxlP-dep_Trfase_small"/>
</dbReference>
<evidence type="ECO:0000256" key="8">
    <source>
        <dbReference type="ARBA" id="ARBA00029853"/>
    </source>
</evidence>
<evidence type="ECO:0000256" key="1">
    <source>
        <dbReference type="ARBA" id="ARBA00001933"/>
    </source>
</evidence>
<evidence type="ECO:0000256" key="5">
    <source>
        <dbReference type="ARBA" id="ARBA00022898"/>
    </source>
</evidence>
<dbReference type="InterPro" id="IPR015421">
    <property type="entry name" value="PyrdxlP-dep_Trfase_major"/>
</dbReference>
<dbReference type="Gene3D" id="3.40.640.10">
    <property type="entry name" value="Type I PLP-dependent aspartate aminotransferase-like (Major domain)"/>
    <property type="match status" value="1"/>
</dbReference>
<comment type="caution">
    <text evidence="11">The sequence shown here is derived from an EMBL/GenBank/DDBJ whole genome shotgun (WGS) entry which is preliminary data.</text>
</comment>
<dbReference type="GO" id="GO:0004123">
    <property type="term" value="F:cystathionine gamma-lyase activity"/>
    <property type="evidence" value="ECO:0007669"/>
    <property type="project" value="TreeGrafter"/>
</dbReference>
<evidence type="ECO:0000256" key="4">
    <source>
        <dbReference type="ARBA" id="ARBA00012085"/>
    </source>
</evidence>
<dbReference type="SUPFAM" id="SSF53383">
    <property type="entry name" value="PLP-dependent transferases"/>
    <property type="match status" value="1"/>
</dbReference>
<keyword evidence="6" id="KW-0198">Cysteine biosynthesis</keyword>
<dbReference type="PANTHER" id="PTHR11808">
    <property type="entry name" value="TRANS-SULFURATION ENZYME FAMILY MEMBER"/>
    <property type="match status" value="1"/>
</dbReference>
<keyword evidence="6" id="KW-0028">Amino-acid biosynthesis</keyword>
<dbReference type="Gene3D" id="3.90.1150.10">
    <property type="entry name" value="Aspartate Aminotransferase, domain 1"/>
    <property type="match status" value="1"/>
</dbReference>
<dbReference type="Pfam" id="PF01053">
    <property type="entry name" value="Cys_Met_Meta_PP"/>
    <property type="match status" value="1"/>
</dbReference>
<comment type="similarity">
    <text evidence="3 10">Belongs to the trans-sulfuration enzymes family.</text>
</comment>
<gene>
    <name evidence="11" type="ORF">HK099_003941</name>
</gene>
<proteinExistence type="inferred from homology"/>
<dbReference type="PANTHER" id="PTHR11808:SF15">
    <property type="entry name" value="CYSTATHIONINE GAMMA-LYASE"/>
    <property type="match status" value="1"/>
</dbReference>
<evidence type="ECO:0000256" key="2">
    <source>
        <dbReference type="ARBA" id="ARBA00005038"/>
    </source>
</evidence>
<evidence type="ECO:0000256" key="6">
    <source>
        <dbReference type="ARBA" id="ARBA00023192"/>
    </source>
</evidence>
<dbReference type="EC" id="4.4.1.1" evidence="4"/>
<sequence length="365" mass="39337">MGRINYEGLGFFGTKAIHAGQEPDVATGAVIPAISLSTTFAQTSAGNPISTFDYSRSGNPNRNNFETAVAALEHGRFALAFSSGSAVTAAVTTMVTSGSHIISVNDVYGGTSRYFRKVANRSNIEVDFVDLNDPNNIKGHLKPNTKFVWIETPTNPTLRLVDIKAVADIVHQQPGNPLLLGADIVVHSVTKFINGHSDVVMGIAVTNNEQYFEELKFLQNSSGACPRMKKHEENALEVAKYLENSSFISEVIYPGLPSHKQHNLAKSQMHGFGGMLSFRLKNGNLSSSNKFLQNLKLFTLAESLGGVESLVELPAVMTHAALTAEARNTLGITDSLVRMSVGIEDSVDLINDIASALNAVFVKKD</sequence>
<keyword evidence="12" id="KW-1185">Reference proteome</keyword>
<dbReference type="InterPro" id="IPR000277">
    <property type="entry name" value="Cys/Met-Metab_PyrdxlP-dep_enz"/>
</dbReference>
<evidence type="ECO:0000313" key="12">
    <source>
        <dbReference type="Proteomes" id="UP001211065"/>
    </source>
</evidence>
<comment type="cofactor">
    <cofactor evidence="1 10">
        <name>pyridoxal 5'-phosphate</name>
        <dbReference type="ChEBI" id="CHEBI:597326"/>
    </cofactor>
</comment>
<accession>A0AAD5XVY7</accession>
<evidence type="ECO:0000256" key="7">
    <source>
        <dbReference type="ARBA" id="ARBA00023239"/>
    </source>
</evidence>
<keyword evidence="5 9" id="KW-0663">Pyridoxal phosphate</keyword>
<protein>
    <recommendedName>
        <fullName evidence="4">cystathionine gamma-lyase</fullName>
        <ecNumber evidence="4">4.4.1.1</ecNumber>
    </recommendedName>
    <alternativeName>
        <fullName evidence="8">Gamma-cystathionase</fullName>
    </alternativeName>
</protein>